<dbReference type="GO" id="GO:0009297">
    <property type="term" value="P:pilus assembly"/>
    <property type="evidence" value="ECO:0007669"/>
    <property type="project" value="InterPro"/>
</dbReference>
<keyword evidence="7 9" id="KW-0472">Membrane</keyword>
<keyword evidence="5 9" id="KW-0812">Transmembrane</keyword>
<dbReference type="InterPro" id="IPR000015">
    <property type="entry name" value="Fimb_usher"/>
</dbReference>
<dbReference type="AlphaFoldDB" id="K8WJT2"/>
<keyword evidence="13" id="KW-1185">Reference proteome</keyword>
<evidence type="ECO:0000313" key="12">
    <source>
        <dbReference type="EMBL" id="EKT60236.1"/>
    </source>
</evidence>
<evidence type="ECO:0000256" key="6">
    <source>
        <dbReference type="ARBA" id="ARBA00022729"/>
    </source>
</evidence>
<dbReference type="eggNOG" id="COG3188">
    <property type="taxonomic scope" value="Bacteria"/>
</dbReference>
<dbReference type="InterPro" id="IPR025949">
    <property type="entry name" value="PapC-like_C"/>
</dbReference>
<protein>
    <submittedName>
        <fullName evidence="12">Fimbrial biogenesis outer membrane usher protein</fullName>
    </submittedName>
</protein>
<keyword evidence="3 9" id="KW-0813">Transport</keyword>
<name>K8WJT2_9GAMM</name>
<dbReference type="GO" id="GO:0009279">
    <property type="term" value="C:cell outer membrane"/>
    <property type="evidence" value="ECO:0007669"/>
    <property type="project" value="UniProtKB-SubCell"/>
</dbReference>
<dbReference type="InterPro" id="IPR037224">
    <property type="entry name" value="PapC_N_sf"/>
</dbReference>
<proteinExistence type="inferred from homology"/>
<dbReference type="STRING" id="1141662.OOA_12505"/>
<evidence type="ECO:0000256" key="7">
    <source>
        <dbReference type="ARBA" id="ARBA00023136"/>
    </source>
</evidence>
<dbReference type="PATRIC" id="fig|1141662.3.peg.2538"/>
<evidence type="ECO:0000256" key="2">
    <source>
        <dbReference type="ARBA" id="ARBA00008064"/>
    </source>
</evidence>
<dbReference type="SUPFAM" id="SSF141729">
    <property type="entry name" value="FimD N-terminal domain-like"/>
    <property type="match status" value="1"/>
</dbReference>
<dbReference type="Gene3D" id="2.60.40.3110">
    <property type="match status" value="1"/>
</dbReference>
<accession>K8WJT2</accession>
<dbReference type="Gene3D" id="2.60.40.2070">
    <property type="match status" value="1"/>
</dbReference>
<dbReference type="HOGENOM" id="CLU_009120_1_0_6"/>
<dbReference type="InterPro" id="IPR043142">
    <property type="entry name" value="PapC-like_C_sf"/>
</dbReference>
<feature type="domain" description="PapC N-terminal" evidence="11">
    <location>
        <begin position="40"/>
        <end position="179"/>
    </location>
</feature>
<evidence type="ECO:0000256" key="4">
    <source>
        <dbReference type="ARBA" id="ARBA00022452"/>
    </source>
</evidence>
<dbReference type="PANTHER" id="PTHR30451:SF20">
    <property type="entry name" value="FIMBRIAE USHER"/>
    <property type="match status" value="1"/>
</dbReference>
<organism evidence="12 13">
    <name type="scientific">Providencia burhodogranariea DSM 19968</name>
    <dbReference type="NCBI Taxonomy" id="1141662"/>
    <lineage>
        <taxon>Bacteria</taxon>
        <taxon>Pseudomonadati</taxon>
        <taxon>Pseudomonadota</taxon>
        <taxon>Gammaproteobacteria</taxon>
        <taxon>Enterobacterales</taxon>
        <taxon>Morganellaceae</taxon>
        <taxon>Providencia</taxon>
    </lineage>
</organism>
<dbReference type="FunFam" id="2.60.40.3110:FF:000001">
    <property type="entry name" value="Putative fimbrial outer membrane usher"/>
    <property type="match status" value="1"/>
</dbReference>
<sequence length="846" mass="93457">MGVDKVNKYISSKTNIFFMISLPFIIWSSYAHPVNNNDYYFESSLIKGNALSNSALDKFNYSKNEIQAGNYNVEIYVNNVFRGISTVSFLENKNKEIRACLSLEQIAMLGLKKEITQINGNCLFSDEIEDNINYKFDFQQLRLNFVIPQSQLINLKSSFIQEDSLDSGESMLFTNYNINQYHVDYNNGASNIDSTYLNLTSGFNLGLWSYRQNSNYSHTSKIGGKWDTTRRYIQRGIYSIKSELLIGEGFTSGSILPGIGFKGIQLRSDDRMLPNSARGYAPRIQGIANSNAKVIVWQGENKIYETTVAPGPFVIDDLNSTNYAGDLRVEVVEANGSINSFTVPFSAVPESVRPGDTKYAVTVGESRYVGNNDKFSEFIIQHGLSNSITINLANQLASGYQGVTVGSVYTNQLGAFSVNTTFSNAKLPNNNKETGWKFHISYSKTFQPTNTSVALSSYHYSTNGFRSLSDTLEANRYADNGDNDWKNKIMRQRSRFDITINQDLNEYGNLGLSASREDYHNSNATNKQLQLTWSKVFSNGISLNLSIARMTNALANDLIYSGGEKGSDKKQTFTSLGLTIPLGSSKYSPDMTFSTTHTKGQSNYQTTVNGIIPTESQYINYGISYNADNQISDGTLSGTLQTQFPYANVQGTISRNNDYFQASGNAQGSVVVHKGGVTFGPYLSDTFAIIEAKGATGATVNNYNTKIDSFGYAIVPSLIPYQYNSVMLSSDGIDSKAEIKQPEKKVAPYSGIGIKLKYDIETGTPVLLTLLNKLKDGIPMGSQAFDKKGKLIGMVGQANQLYFRANSASGDIIVKWGESDNEQCEVNYKLPAHSDTPLISSVSICE</sequence>
<reference evidence="12 13" key="1">
    <citation type="journal article" date="2012" name="BMC Genomics">
        <title>Comparative genomics of bacteria in the genus Providencia isolated from wild Drosophila melanogaster.</title>
        <authorList>
            <person name="Galac M.R."/>
            <person name="Lazzaro B.P."/>
        </authorList>
    </citation>
    <scope>NUCLEOTIDE SEQUENCE [LARGE SCALE GENOMIC DNA]</scope>
    <source>
        <strain evidence="12 13">DSM 19968</strain>
    </source>
</reference>
<comment type="similarity">
    <text evidence="2 9">Belongs to the fimbrial export usher family.</text>
</comment>
<evidence type="ECO:0000313" key="13">
    <source>
        <dbReference type="Proteomes" id="UP000009336"/>
    </source>
</evidence>
<evidence type="ECO:0000256" key="5">
    <source>
        <dbReference type="ARBA" id="ARBA00022692"/>
    </source>
</evidence>
<feature type="domain" description="PapC-like C-terminal" evidence="10">
    <location>
        <begin position="769"/>
        <end position="832"/>
    </location>
</feature>
<dbReference type="EMBL" id="AKKL01000034">
    <property type="protein sequence ID" value="EKT60236.1"/>
    <property type="molecule type" value="Genomic_DNA"/>
</dbReference>
<dbReference type="Proteomes" id="UP000009336">
    <property type="component" value="Unassembled WGS sequence"/>
</dbReference>
<dbReference type="Pfam" id="PF00577">
    <property type="entry name" value="Usher"/>
    <property type="match status" value="1"/>
</dbReference>
<dbReference type="InterPro" id="IPR042186">
    <property type="entry name" value="FimD_plug_dom"/>
</dbReference>
<evidence type="ECO:0000256" key="1">
    <source>
        <dbReference type="ARBA" id="ARBA00004571"/>
    </source>
</evidence>
<gene>
    <name evidence="12" type="ORF">OOA_12505</name>
</gene>
<evidence type="ECO:0000256" key="9">
    <source>
        <dbReference type="RuleBase" id="RU003884"/>
    </source>
</evidence>
<keyword evidence="4" id="KW-1134">Transmembrane beta strand</keyword>
<evidence type="ECO:0000256" key="8">
    <source>
        <dbReference type="ARBA" id="ARBA00023237"/>
    </source>
</evidence>
<keyword evidence="9" id="KW-1029">Fimbrium biogenesis</keyword>
<dbReference type="PROSITE" id="PS01151">
    <property type="entry name" value="FIMBRIAL_USHER"/>
    <property type="match status" value="1"/>
</dbReference>
<dbReference type="InterPro" id="IPR025885">
    <property type="entry name" value="PapC_N"/>
</dbReference>
<dbReference type="Pfam" id="PF13953">
    <property type="entry name" value="PapC_C"/>
    <property type="match status" value="1"/>
</dbReference>
<dbReference type="Pfam" id="PF13954">
    <property type="entry name" value="PapC_N"/>
    <property type="match status" value="1"/>
</dbReference>
<dbReference type="GO" id="GO:0015473">
    <property type="term" value="F:fimbrial usher porin activity"/>
    <property type="evidence" value="ECO:0007669"/>
    <property type="project" value="InterPro"/>
</dbReference>
<evidence type="ECO:0000259" key="10">
    <source>
        <dbReference type="Pfam" id="PF13953"/>
    </source>
</evidence>
<evidence type="ECO:0000259" key="11">
    <source>
        <dbReference type="Pfam" id="PF13954"/>
    </source>
</evidence>
<dbReference type="Gene3D" id="3.10.20.410">
    <property type="match status" value="1"/>
</dbReference>
<keyword evidence="8 9" id="KW-0998">Cell outer membrane</keyword>
<keyword evidence="6" id="KW-0732">Signal</keyword>
<comment type="subcellular location">
    <subcellularLocation>
        <location evidence="1 9">Cell outer membrane</location>
        <topology evidence="1 9">Multi-pass membrane protein</topology>
    </subcellularLocation>
</comment>
<comment type="caution">
    <text evidence="12">The sequence shown here is derived from an EMBL/GenBank/DDBJ whole genome shotgun (WGS) entry which is preliminary data.</text>
</comment>
<evidence type="ECO:0000256" key="3">
    <source>
        <dbReference type="ARBA" id="ARBA00022448"/>
    </source>
</evidence>
<dbReference type="InterPro" id="IPR018030">
    <property type="entry name" value="Fimbrial_membr_usher_CS"/>
</dbReference>
<dbReference type="PANTHER" id="PTHR30451">
    <property type="entry name" value="OUTER MEMBRANE USHER PROTEIN"/>
    <property type="match status" value="1"/>
</dbReference>
<dbReference type="Gene3D" id="2.60.40.2610">
    <property type="entry name" value="Outer membrane usher protein FimD, plug domain"/>
    <property type="match status" value="1"/>
</dbReference>